<comment type="caution">
    <text evidence="7">The sequence shown here is derived from an EMBL/GenBank/DDBJ whole genome shotgun (WGS) entry which is preliminary data.</text>
</comment>
<dbReference type="GO" id="GO:0022857">
    <property type="term" value="F:transmembrane transporter activity"/>
    <property type="evidence" value="ECO:0007669"/>
    <property type="project" value="InterPro"/>
</dbReference>
<sequence>MAHRKDAGSPEPYDPANNTSGAELSEKQDDSTPSTPPNGPSGEENEKVRADGKRELTEDDCYEVLAYSWPTWKKCMYLASVATIQIAMNYNTSVYPNVVTQLTNVFPGLDAQGARTGQMIYLVFYSFGCELWAPWSEEFGRWPILMLSEALICIWTLPQALAPNFSSILAGRALAGLSTAGGSVTLGLIADLYQPDEQQWPLAFIVLASCIGTSIGGVIGGPVERFLPWQWNFWIQLIFNAAAMCIFAFMPESRATIIMDKEAKRRRKSGEDPNIYGPNELKQPRISAKEIAIVWLRPWRMLVTEPIVLCLSLLSGFSDALIFTFLESFATVYSQWNFGILAVAWSFIPINAAYFIAYFSYYPWFMRDDHVRKTKGSDSYLPERRLKWLLWTAPLEPIGLFGFAWTTLGPQVVHWIVPMIFAAMVGIANYTIYFSSVDYMVASYGVYSASACGGNAWARDFFAGISAMYASPLYHNLGKSPKPAVNYGSTLLASVSCVVVLPIYVFYWYGPQIRDRSAFAKSLAQDREKTGGRRVSKANELEGHEGLFQGKKEGEAA</sequence>
<evidence type="ECO:0000256" key="1">
    <source>
        <dbReference type="ARBA" id="ARBA00004141"/>
    </source>
</evidence>
<comment type="subcellular location">
    <subcellularLocation>
        <location evidence="1">Membrane</location>
        <topology evidence="1">Multi-pass membrane protein</topology>
    </subcellularLocation>
</comment>
<name>A0A4U0TNA5_9PEZI</name>
<feature type="transmembrane region" description="Helical" evidence="6">
    <location>
        <begin position="490"/>
        <end position="509"/>
    </location>
</feature>
<dbReference type="PANTHER" id="PTHR23502:SF3">
    <property type="entry name" value="MAJOR FACILITATOR SUPERFAMILY (MFS) PROFILE DOMAIN-CONTAINING PROTEIN-RELATED"/>
    <property type="match status" value="1"/>
</dbReference>
<feature type="transmembrane region" description="Helical" evidence="6">
    <location>
        <begin position="231"/>
        <end position="250"/>
    </location>
</feature>
<feature type="region of interest" description="Disordered" evidence="5">
    <location>
        <begin position="1"/>
        <end position="53"/>
    </location>
</feature>
<evidence type="ECO:0000313" key="8">
    <source>
        <dbReference type="Proteomes" id="UP000308549"/>
    </source>
</evidence>
<dbReference type="PANTHER" id="PTHR23502">
    <property type="entry name" value="MAJOR FACILITATOR SUPERFAMILY"/>
    <property type="match status" value="1"/>
</dbReference>
<keyword evidence="8" id="KW-1185">Reference proteome</keyword>
<dbReference type="OrthoDB" id="5376138at2759"/>
<feature type="transmembrane region" description="Helical" evidence="6">
    <location>
        <begin position="338"/>
        <end position="365"/>
    </location>
</feature>
<dbReference type="AlphaFoldDB" id="A0A4U0TNA5"/>
<accession>A0A4U0TNA5</accession>
<dbReference type="Gene3D" id="1.20.1250.20">
    <property type="entry name" value="MFS general substrate transporter like domains"/>
    <property type="match status" value="1"/>
</dbReference>
<feature type="transmembrane region" description="Helical" evidence="6">
    <location>
        <begin position="173"/>
        <end position="193"/>
    </location>
</feature>
<evidence type="ECO:0000313" key="7">
    <source>
        <dbReference type="EMBL" id="TKA23481.1"/>
    </source>
</evidence>
<keyword evidence="2 6" id="KW-0812">Transmembrane</keyword>
<evidence type="ECO:0000256" key="3">
    <source>
        <dbReference type="ARBA" id="ARBA00022989"/>
    </source>
</evidence>
<evidence type="ECO:0000256" key="4">
    <source>
        <dbReference type="ARBA" id="ARBA00023136"/>
    </source>
</evidence>
<dbReference type="FunFam" id="1.20.1250.20:FF:000088">
    <property type="entry name" value="MFS multidrug transporter, putative"/>
    <property type="match status" value="1"/>
</dbReference>
<dbReference type="Pfam" id="PF07690">
    <property type="entry name" value="MFS_1"/>
    <property type="match status" value="1"/>
</dbReference>
<feature type="region of interest" description="Disordered" evidence="5">
    <location>
        <begin position="526"/>
        <end position="557"/>
    </location>
</feature>
<evidence type="ECO:0008006" key="9">
    <source>
        <dbReference type="Google" id="ProtNLM"/>
    </source>
</evidence>
<feature type="transmembrane region" description="Helical" evidence="6">
    <location>
        <begin position="444"/>
        <end position="470"/>
    </location>
</feature>
<dbReference type="InterPro" id="IPR036259">
    <property type="entry name" value="MFS_trans_sf"/>
</dbReference>
<evidence type="ECO:0000256" key="5">
    <source>
        <dbReference type="SAM" id="MobiDB-lite"/>
    </source>
</evidence>
<keyword evidence="4 6" id="KW-0472">Membrane</keyword>
<proteinExistence type="predicted"/>
<protein>
    <recommendedName>
        <fullName evidence="9">Major facilitator superfamily (MFS) profile domain-containing protein</fullName>
    </recommendedName>
</protein>
<feature type="transmembrane region" description="Helical" evidence="6">
    <location>
        <begin position="386"/>
        <end position="406"/>
    </location>
</feature>
<dbReference type="SUPFAM" id="SSF103473">
    <property type="entry name" value="MFS general substrate transporter"/>
    <property type="match status" value="1"/>
</dbReference>
<feature type="compositionally biased region" description="Basic and acidic residues" evidence="5">
    <location>
        <begin position="44"/>
        <end position="53"/>
    </location>
</feature>
<dbReference type="InterPro" id="IPR011701">
    <property type="entry name" value="MFS"/>
</dbReference>
<evidence type="ECO:0000256" key="6">
    <source>
        <dbReference type="SAM" id="Phobius"/>
    </source>
</evidence>
<reference evidence="7 8" key="1">
    <citation type="submission" date="2017-03" db="EMBL/GenBank/DDBJ databases">
        <title>Genomes of endolithic fungi from Antarctica.</title>
        <authorList>
            <person name="Coleine C."/>
            <person name="Masonjones S."/>
            <person name="Stajich J.E."/>
        </authorList>
    </citation>
    <scope>NUCLEOTIDE SEQUENCE [LARGE SCALE GENOMIC DNA]</scope>
    <source>
        <strain evidence="7 8">CCFEE 6315</strain>
    </source>
</reference>
<dbReference type="GO" id="GO:0005886">
    <property type="term" value="C:plasma membrane"/>
    <property type="evidence" value="ECO:0007669"/>
    <property type="project" value="TreeGrafter"/>
</dbReference>
<dbReference type="EMBL" id="NAJL01000055">
    <property type="protein sequence ID" value="TKA23481.1"/>
    <property type="molecule type" value="Genomic_DNA"/>
</dbReference>
<keyword evidence="3 6" id="KW-1133">Transmembrane helix</keyword>
<feature type="transmembrane region" description="Helical" evidence="6">
    <location>
        <begin position="412"/>
        <end position="432"/>
    </location>
</feature>
<organism evidence="7 8">
    <name type="scientific">Salinomyces thailandicus</name>
    <dbReference type="NCBI Taxonomy" id="706561"/>
    <lineage>
        <taxon>Eukaryota</taxon>
        <taxon>Fungi</taxon>
        <taxon>Dikarya</taxon>
        <taxon>Ascomycota</taxon>
        <taxon>Pezizomycotina</taxon>
        <taxon>Dothideomycetes</taxon>
        <taxon>Dothideomycetidae</taxon>
        <taxon>Mycosphaerellales</taxon>
        <taxon>Teratosphaeriaceae</taxon>
        <taxon>Salinomyces</taxon>
    </lineage>
</organism>
<feature type="transmembrane region" description="Helical" evidence="6">
    <location>
        <begin position="307"/>
        <end position="326"/>
    </location>
</feature>
<gene>
    <name evidence="7" type="ORF">B0A50_07508</name>
</gene>
<feature type="transmembrane region" description="Helical" evidence="6">
    <location>
        <begin position="200"/>
        <end position="219"/>
    </location>
</feature>
<dbReference type="Proteomes" id="UP000308549">
    <property type="component" value="Unassembled WGS sequence"/>
</dbReference>
<evidence type="ECO:0000256" key="2">
    <source>
        <dbReference type="ARBA" id="ARBA00022692"/>
    </source>
</evidence>